<keyword evidence="1" id="KW-0831">Ubiquinone biosynthesis</keyword>
<comment type="function">
    <text evidence="1">Required for ubiquinone (coenzyme Q) biosynthesis. Binds hydrophobic ubiquinone biosynthetic intermediates via its SCP2 domain and is essential for the stability of the Ubi complex. May constitute a docking platform where Ubi enzymes assemble and access their SCP2-bound polyprenyl substrates.</text>
</comment>
<dbReference type="Pfam" id="PF02036">
    <property type="entry name" value="SCP2"/>
    <property type="match status" value="1"/>
</dbReference>
<name>A0ABR5HMG5_9BURK</name>
<dbReference type="InterPro" id="IPR003033">
    <property type="entry name" value="SCP2_sterol-bd_dom"/>
</dbReference>
<evidence type="ECO:0000259" key="3">
    <source>
        <dbReference type="Pfam" id="PF02036"/>
    </source>
</evidence>
<keyword evidence="1" id="KW-0963">Cytoplasm</keyword>
<dbReference type="InterPro" id="IPR038989">
    <property type="entry name" value="UbiJ"/>
</dbReference>
<dbReference type="EMBL" id="LELG01000065">
    <property type="protein sequence ID" value="KMQ80568.1"/>
    <property type="molecule type" value="Genomic_DNA"/>
</dbReference>
<organism evidence="4 5">
    <name type="scientific">Candidatus Burkholderia pumila</name>
    <dbReference type="NCBI Taxonomy" id="1090375"/>
    <lineage>
        <taxon>Bacteria</taxon>
        <taxon>Pseudomonadati</taxon>
        <taxon>Pseudomonadota</taxon>
        <taxon>Betaproteobacteria</taxon>
        <taxon>Burkholderiales</taxon>
        <taxon>Burkholderiaceae</taxon>
        <taxon>Burkholderia</taxon>
    </lineage>
</organism>
<comment type="pathway">
    <text evidence="1">Cofactor biosynthesis; ubiquinone biosynthesis.</text>
</comment>
<comment type="similarity">
    <text evidence="1">Belongs to the UbiJ family.</text>
</comment>
<comment type="subcellular location">
    <subcellularLocation>
        <location evidence="1">Cytoplasm</location>
    </subcellularLocation>
</comment>
<gene>
    <name evidence="1" type="primary">ubiJ</name>
    <name evidence="4" type="ORF">BPMI_04621</name>
</gene>
<proteinExistence type="inferred from homology"/>
<evidence type="ECO:0000256" key="1">
    <source>
        <dbReference type="HAMAP-Rule" id="MF_02215"/>
    </source>
</evidence>
<keyword evidence="5" id="KW-1185">Reference proteome</keyword>
<accession>A0ABR5HMG5</accession>
<sequence>MTNDDESACPVANSALKTASSVFATAVNHLLVREPWALDRVKPYAGKSVKLKYTPVTLALVVQPDGLFAATTEADAVHFDVTIAVPLDALPAFLLGGQGAVMKHVRIEGDAEFTQTLAKLAEHLRWDPEEDLSRVIGDAPAHRVGRIARAVQDQAQRTGRNLLDSVAEFLLDERPQLVRKSVLETFNAELSKARDALARVEKRIERMEQKKTDRGASARPDSESGDSRPKCQ</sequence>
<dbReference type="PANTHER" id="PTHR38693">
    <property type="entry name" value="UBIQUINONE BIOSYNTHESIS PROTEIN UBIJ"/>
    <property type="match status" value="1"/>
</dbReference>
<feature type="region of interest" description="Disordered" evidence="2">
    <location>
        <begin position="204"/>
        <end position="232"/>
    </location>
</feature>
<evidence type="ECO:0000313" key="4">
    <source>
        <dbReference type="EMBL" id="KMQ80568.1"/>
    </source>
</evidence>
<evidence type="ECO:0000256" key="2">
    <source>
        <dbReference type="SAM" id="MobiDB-lite"/>
    </source>
</evidence>
<protein>
    <recommendedName>
        <fullName evidence="1">Ubiquinone biosynthesis accessory factor UbiJ</fullName>
    </recommendedName>
</protein>
<dbReference type="Proteomes" id="UP000242951">
    <property type="component" value="Unassembled WGS sequence"/>
</dbReference>
<dbReference type="PANTHER" id="PTHR38693:SF1">
    <property type="entry name" value="UBIQUINONE BIOSYNTHESIS ACCESSORY FACTOR UBIJ"/>
    <property type="match status" value="1"/>
</dbReference>
<comment type="caution">
    <text evidence="4">The sequence shown here is derived from an EMBL/GenBank/DDBJ whole genome shotgun (WGS) entry which is preliminary data.</text>
</comment>
<evidence type="ECO:0000313" key="5">
    <source>
        <dbReference type="Proteomes" id="UP000242951"/>
    </source>
</evidence>
<dbReference type="HAMAP" id="MF_02215">
    <property type="entry name" value="UbiJ"/>
    <property type="match status" value="1"/>
</dbReference>
<reference evidence="4 5" key="1">
    <citation type="submission" date="2015-06" db="EMBL/GenBank/DDBJ databases">
        <title>Comparative genomics of Burkholderia leaf nodule symbionts.</title>
        <authorList>
            <person name="Carlier A."/>
            <person name="Eberl L."/>
            <person name="Pinto-Carbo M."/>
        </authorList>
    </citation>
    <scope>NUCLEOTIDE SEQUENCE [LARGE SCALE GENOMIC DNA]</scope>
    <source>
        <strain evidence="4 5">UZHbot3</strain>
    </source>
</reference>
<feature type="domain" description="SCP2" evidence="3">
    <location>
        <begin position="28"/>
        <end position="121"/>
    </location>
</feature>